<dbReference type="SUPFAM" id="SSF55729">
    <property type="entry name" value="Acyl-CoA N-acyltransferases (Nat)"/>
    <property type="match status" value="1"/>
</dbReference>
<feature type="domain" description="N-acetyltransferase" evidence="1">
    <location>
        <begin position="12"/>
        <end position="180"/>
    </location>
</feature>
<organism evidence="2 3">
    <name type="scientific">Tsuneonella litorea</name>
    <dbReference type="NCBI Taxonomy" id="2976475"/>
    <lineage>
        <taxon>Bacteria</taxon>
        <taxon>Pseudomonadati</taxon>
        <taxon>Pseudomonadota</taxon>
        <taxon>Alphaproteobacteria</taxon>
        <taxon>Sphingomonadales</taxon>
        <taxon>Erythrobacteraceae</taxon>
        <taxon>Tsuneonella</taxon>
    </lineage>
</organism>
<evidence type="ECO:0000259" key="1">
    <source>
        <dbReference type="PROSITE" id="PS51186"/>
    </source>
</evidence>
<dbReference type="Gene3D" id="3.40.630.30">
    <property type="match status" value="1"/>
</dbReference>
<proteinExistence type="predicted"/>
<dbReference type="GO" id="GO:0016747">
    <property type="term" value="F:acyltransferase activity, transferring groups other than amino-acyl groups"/>
    <property type="evidence" value="ECO:0007669"/>
    <property type="project" value="InterPro"/>
</dbReference>
<dbReference type="EMBL" id="JAOAMV010000001">
    <property type="protein sequence ID" value="MCT2557842.1"/>
    <property type="molecule type" value="Genomic_DNA"/>
</dbReference>
<comment type="caution">
    <text evidence="2">The sequence shown here is derived from an EMBL/GenBank/DDBJ whole genome shotgun (WGS) entry which is preliminary data.</text>
</comment>
<dbReference type="InterPro" id="IPR016181">
    <property type="entry name" value="Acyl_CoA_acyltransferase"/>
</dbReference>
<dbReference type="InterPro" id="IPR000182">
    <property type="entry name" value="GNAT_dom"/>
</dbReference>
<evidence type="ECO:0000313" key="2">
    <source>
        <dbReference type="EMBL" id="MCT2557842.1"/>
    </source>
</evidence>
<dbReference type="Pfam" id="PF13302">
    <property type="entry name" value="Acetyltransf_3"/>
    <property type="match status" value="1"/>
</dbReference>
<accession>A0A9X2VZ74</accession>
<gene>
    <name evidence="2" type="ORF">N0B51_02480</name>
</gene>
<dbReference type="PANTHER" id="PTHR43792">
    <property type="entry name" value="GNAT FAMILY, PUTATIVE (AFU_ORTHOLOGUE AFUA_3G00765)-RELATED-RELATED"/>
    <property type="match status" value="1"/>
</dbReference>
<reference evidence="2" key="1">
    <citation type="submission" date="2022-09" db="EMBL/GenBank/DDBJ databases">
        <title>The genome sequence of Tsuneonella sp. YG55.</title>
        <authorList>
            <person name="Liu Y."/>
        </authorList>
    </citation>
    <scope>NUCLEOTIDE SEQUENCE</scope>
    <source>
        <strain evidence="2">YG55</strain>
    </source>
</reference>
<evidence type="ECO:0000313" key="3">
    <source>
        <dbReference type="Proteomes" id="UP001142648"/>
    </source>
</evidence>
<dbReference type="AlphaFoldDB" id="A0A9X2VZ74"/>
<sequence length="186" mass="20668">MAEPVRIETDRLVLRDWRDGDAERFFTGTDTPAVMRWLGGVMDEEGRQALLDRVSACRERNGFCFWIVERKADGDVLGFCGLKRADAPGSSVAGAMEVGWRLREDAWGHGYAKEAAIASLDAAFGRFGAGEVVALTVAGNEASWGLMKRLGMRRRADLDYVDSRFGPPLCDTIVYSIDRDTWENRA</sequence>
<protein>
    <submittedName>
        <fullName evidence="2">GNAT family N-acetyltransferase</fullName>
    </submittedName>
</protein>
<name>A0A9X2VZ74_9SPHN</name>
<keyword evidence="3" id="KW-1185">Reference proteome</keyword>
<dbReference type="PANTHER" id="PTHR43792:SF1">
    <property type="entry name" value="N-ACETYLTRANSFERASE DOMAIN-CONTAINING PROTEIN"/>
    <property type="match status" value="1"/>
</dbReference>
<dbReference type="InterPro" id="IPR051531">
    <property type="entry name" value="N-acetyltransferase"/>
</dbReference>
<dbReference type="RefSeq" id="WP_259960597.1">
    <property type="nucleotide sequence ID" value="NZ_JAOAMV010000001.1"/>
</dbReference>
<dbReference type="PROSITE" id="PS51186">
    <property type="entry name" value="GNAT"/>
    <property type="match status" value="1"/>
</dbReference>
<dbReference type="Proteomes" id="UP001142648">
    <property type="component" value="Unassembled WGS sequence"/>
</dbReference>